<keyword evidence="5" id="KW-1133">Transmembrane helix</keyword>
<dbReference type="PIRSF" id="PIRSF002741">
    <property type="entry name" value="MppA"/>
    <property type="match status" value="1"/>
</dbReference>
<dbReference type="GO" id="GO:0030313">
    <property type="term" value="C:cell envelope"/>
    <property type="evidence" value="ECO:0007669"/>
    <property type="project" value="UniProtKB-SubCell"/>
</dbReference>
<evidence type="ECO:0000256" key="6">
    <source>
        <dbReference type="SAM" id="SignalP"/>
    </source>
</evidence>
<evidence type="ECO:0000256" key="3">
    <source>
        <dbReference type="ARBA" id="ARBA00022448"/>
    </source>
</evidence>
<reference evidence="9" key="2">
    <citation type="submission" date="2016-01" db="EMBL/GenBank/DDBJ databases">
        <title>First complete genome sequence of a species in the genus Microterricola, an extremophilic cold active enzyme producing strain ERGS5:02 isolated from Sikkim Himalaya.</title>
        <authorList>
            <person name="Kumar R."/>
            <person name="Singh D."/>
            <person name="Swarnkar M.K."/>
        </authorList>
    </citation>
    <scope>NUCLEOTIDE SEQUENCE [LARGE SCALE GENOMIC DNA]</scope>
    <source>
        <strain evidence="9">ERGS5:02</strain>
    </source>
</reference>
<dbReference type="OrthoDB" id="9796817at2"/>
<keyword evidence="4 6" id="KW-0732">Signal</keyword>
<feature type="domain" description="Solute-binding protein family 5" evidence="7">
    <location>
        <begin position="93"/>
        <end position="463"/>
    </location>
</feature>
<sequence length="613" mass="66080">MLTPLRTHRLRALAIGAAVACAAITIAPATAFAATPVPEATQGAEASATTFRIATSGFVDSFNPFISIYLLPTNSIRYMYESLVQNSAEDGSPTEGLAASWETDEDGRQWTYTLHKDMKWSDGEPITSADIKYTYEQMMTVPELGTANGNLVSNFDSVEAPDDLTLVINLTEPQASNPGSEIPVVPKHIWEKIEDPATYANDKDVVGSGSFVLKSYKANESIVLDANPNFWRGAPKIDKLQYVYYTNSDAQVQALKAGDVDFVTSLTPTQFAALQNVDGVTTHSGTGRRYHSLSINPGFQTRDGVAFGTGSEALKDVAVRQALRLGTDTKTLLDNVLEGQGVLATSFIPASFPKWTLATDNAAVVGFDPEAAQAKLEGAGWTVGADGIREKAGTKLQLRLLIDAEDTTEQSISEYFVPWMKNIGVGIQVESTDSDTLSAKATAADYDMYFSGWSVNPDPDYQLGINTCFNLPSGADGTGGTSQDGYCNPEFDALYNQQRSELDEGKRQAIVQDMLAMNYTDTVQVATWYANGLEAYRSDRFDGFTLQPAKGGIIANQAGYWGFLTVAPVEGGETSTGQSSNIGLYIVGSVVVLVVIGGILFARNRRRKQADVE</sequence>
<keyword evidence="9" id="KW-1185">Reference proteome</keyword>
<dbReference type="InterPro" id="IPR000914">
    <property type="entry name" value="SBP_5_dom"/>
</dbReference>
<feature type="signal peptide" evidence="6">
    <location>
        <begin position="1"/>
        <end position="33"/>
    </location>
</feature>
<dbReference type="SUPFAM" id="SSF53850">
    <property type="entry name" value="Periplasmic binding protein-like II"/>
    <property type="match status" value="1"/>
</dbReference>
<evidence type="ECO:0000313" key="8">
    <source>
        <dbReference type="EMBL" id="AMB58859.1"/>
    </source>
</evidence>
<feature type="chain" id="PRO_5007065626" evidence="6">
    <location>
        <begin position="34"/>
        <end position="613"/>
    </location>
</feature>
<dbReference type="PANTHER" id="PTHR30290">
    <property type="entry name" value="PERIPLASMIC BINDING COMPONENT OF ABC TRANSPORTER"/>
    <property type="match status" value="1"/>
</dbReference>
<dbReference type="RefSeq" id="WP_067227782.1">
    <property type="nucleotide sequence ID" value="NZ_CP014145.1"/>
</dbReference>
<evidence type="ECO:0000313" key="9">
    <source>
        <dbReference type="Proteomes" id="UP000058305"/>
    </source>
</evidence>
<dbReference type="InterPro" id="IPR039424">
    <property type="entry name" value="SBP_5"/>
</dbReference>
<evidence type="ECO:0000256" key="5">
    <source>
        <dbReference type="SAM" id="Phobius"/>
    </source>
</evidence>
<evidence type="ECO:0000256" key="1">
    <source>
        <dbReference type="ARBA" id="ARBA00004196"/>
    </source>
</evidence>
<comment type="subcellular location">
    <subcellularLocation>
        <location evidence="1">Cell envelope</location>
    </subcellularLocation>
</comment>
<evidence type="ECO:0000256" key="2">
    <source>
        <dbReference type="ARBA" id="ARBA00005695"/>
    </source>
</evidence>
<proteinExistence type="inferred from homology"/>
<evidence type="ECO:0000256" key="4">
    <source>
        <dbReference type="ARBA" id="ARBA00022729"/>
    </source>
</evidence>
<reference evidence="8 9" key="1">
    <citation type="journal article" date="2016" name="J. Biotechnol.">
        <title>First complete genome sequence of a species in the genus Microterricola, an extremophilic cold active enzyme producing bacterial strain ERGS5:02 isolated from Sikkim Himalaya.</title>
        <authorList>
            <person name="Himanshu"/>
            <person name="Swarnkar M.K."/>
            <person name="Singh D."/>
            <person name="Kumar R."/>
        </authorList>
    </citation>
    <scope>NUCLEOTIDE SEQUENCE [LARGE SCALE GENOMIC DNA]</scope>
    <source>
        <strain evidence="8 9">ERGS5:02</strain>
    </source>
</reference>
<dbReference type="EMBL" id="CP014145">
    <property type="protein sequence ID" value="AMB58859.1"/>
    <property type="molecule type" value="Genomic_DNA"/>
</dbReference>
<keyword evidence="3" id="KW-0813">Transport</keyword>
<keyword evidence="5" id="KW-0812">Transmembrane</keyword>
<dbReference type="PANTHER" id="PTHR30290:SF10">
    <property type="entry name" value="PERIPLASMIC OLIGOPEPTIDE-BINDING PROTEIN-RELATED"/>
    <property type="match status" value="1"/>
</dbReference>
<dbReference type="Proteomes" id="UP000058305">
    <property type="component" value="Chromosome"/>
</dbReference>
<accession>A0A0X8E367</accession>
<feature type="transmembrane region" description="Helical" evidence="5">
    <location>
        <begin position="582"/>
        <end position="602"/>
    </location>
</feature>
<keyword evidence="5" id="KW-0472">Membrane</keyword>
<dbReference type="KEGG" id="mvd:AWU67_08245"/>
<organism evidence="8 9">
    <name type="scientific">Microterricola viridarii</name>
    <dbReference type="NCBI Taxonomy" id="412690"/>
    <lineage>
        <taxon>Bacteria</taxon>
        <taxon>Bacillati</taxon>
        <taxon>Actinomycetota</taxon>
        <taxon>Actinomycetes</taxon>
        <taxon>Micrococcales</taxon>
        <taxon>Microbacteriaceae</taxon>
        <taxon>Microterricola</taxon>
    </lineage>
</organism>
<name>A0A0X8E367_9MICO</name>
<dbReference type="GO" id="GO:0015833">
    <property type="term" value="P:peptide transport"/>
    <property type="evidence" value="ECO:0007669"/>
    <property type="project" value="TreeGrafter"/>
</dbReference>
<dbReference type="CDD" id="cd00995">
    <property type="entry name" value="PBP2_NikA_DppA_OppA_like"/>
    <property type="match status" value="1"/>
</dbReference>
<gene>
    <name evidence="8" type="ORF">AWU67_08245</name>
</gene>
<protein>
    <submittedName>
        <fullName evidence="8">Peptide ABC transporter substrate-binding protein</fullName>
    </submittedName>
</protein>
<dbReference type="GO" id="GO:0043190">
    <property type="term" value="C:ATP-binding cassette (ABC) transporter complex"/>
    <property type="evidence" value="ECO:0007669"/>
    <property type="project" value="InterPro"/>
</dbReference>
<evidence type="ECO:0000259" key="7">
    <source>
        <dbReference type="Pfam" id="PF00496"/>
    </source>
</evidence>
<dbReference type="GO" id="GO:0042597">
    <property type="term" value="C:periplasmic space"/>
    <property type="evidence" value="ECO:0007669"/>
    <property type="project" value="UniProtKB-ARBA"/>
</dbReference>
<dbReference type="InterPro" id="IPR030678">
    <property type="entry name" value="Peptide/Ni-bd"/>
</dbReference>
<dbReference type="Gene3D" id="3.10.105.10">
    <property type="entry name" value="Dipeptide-binding Protein, Domain 3"/>
    <property type="match status" value="1"/>
</dbReference>
<dbReference type="Pfam" id="PF00496">
    <property type="entry name" value="SBP_bac_5"/>
    <property type="match status" value="1"/>
</dbReference>
<dbReference type="Gene3D" id="3.40.190.10">
    <property type="entry name" value="Periplasmic binding protein-like II"/>
    <property type="match status" value="1"/>
</dbReference>
<dbReference type="GO" id="GO:1904680">
    <property type="term" value="F:peptide transmembrane transporter activity"/>
    <property type="evidence" value="ECO:0007669"/>
    <property type="project" value="TreeGrafter"/>
</dbReference>
<comment type="similarity">
    <text evidence="2">Belongs to the bacterial solute-binding protein 5 family.</text>
</comment>
<dbReference type="AlphaFoldDB" id="A0A0X8E367"/>
<dbReference type="NCBIfam" id="TIGR01167">
    <property type="entry name" value="LPXTG_anchor"/>
    <property type="match status" value="1"/>
</dbReference>